<dbReference type="EMBL" id="VIBQ01000009">
    <property type="protein sequence ID" value="KAB8336695.1"/>
    <property type="molecule type" value="Genomic_DNA"/>
</dbReference>
<gene>
    <name evidence="2" type="ORF">FH972_021005</name>
</gene>
<feature type="compositionally biased region" description="Basic and acidic residues" evidence="1">
    <location>
        <begin position="178"/>
        <end position="190"/>
    </location>
</feature>
<evidence type="ECO:0000256" key="1">
    <source>
        <dbReference type="SAM" id="MobiDB-lite"/>
    </source>
</evidence>
<evidence type="ECO:0000313" key="2">
    <source>
        <dbReference type="EMBL" id="KAB8336695.1"/>
    </source>
</evidence>
<name>A0A5N6KNN2_9ROSI</name>
<sequence>MLKEEAAGPFLAGAQLGYADVVLVSVLQFYRRRTGVDGGVVEGGRGEVDGGEHEAHDQGVGAPAGTAGAGKLLRSRETQADHVKQVWGEERRQSEDKVGGGLVGVAERAVRQDVRAILEIEEAAVSRCKLCAEGFVEGGQRPDRGHTSEDDIGCCLDASVCKGKHIRRRVEGEGCDESEGRKGKEDIERS</sequence>
<feature type="compositionally biased region" description="Basic and acidic residues" evidence="1">
    <location>
        <begin position="44"/>
        <end position="57"/>
    </location>
</feature>
<organism evidence="2 3">
    <name type="scientific">Carpinus fangiana</name>
    <dbReference type="NCBI Taxonomy" id="176857"/>
    <lineage>
        <taxon>Eukaryota</taxon>
        <taxon>Viridiplantae</taxon>
        <taxon>Streptophyta</taxon>
        <taxon>Embryophyta</taxon>
        <taxon>Tracheophyta</taxon>
        <taxon>Spermatophyta</taxon>
        <taxon>Magnoliopsida</taxon>
        <taxon>eudicotyledons</taxon>
        <taxon>Gunneridae</taxon>
        <taxon>Pentapetalae</taxon>
        <taxon>rosids</taxon>
        <taxon>fabids</taxon>
        <taxon>Fagales</taxon>
        <taxon>Betulaceae</taxon>
        <taxon>Carpinus</taxon>
    </lineage>
</organism>
<evidence type="ECO:0000313" key="3">
    <source>
        <dbReference type="Proteomes" id="UP000327013"/>
    </source>
</evidence>
<protein>
    <submittedName>
        <fullName evidence="2">Uncharacterized protein</fullName>
    </submittedName>
</protein>
<keyword evidence="3" id="KW-1185">Reference proteome</keyword>
<feature type="compositionally biased region" description="Low complexity" evidence="1">
    <location>
        <begin position="59"/>
        <end position="68"/>
    </location>
</feature>
<accession>A0A5N6KNN2</accession>
<reference evidence="2 3" key="1">
    <citation type="submission" date="2019-06" db="EMBL/GenBank/DDBJ databases">
        <title>A chromosomal-level reference genome of Carpinus fangiana (Coryloideae, Betulaceae).</title>
        <authorList>
            <person name="Yang X."/>
            <person name="Wang Z."/>
            <person name="Zhang L."/>
            <person name="Hao G."/>
            <person name="Liu J."/>
            <person name="Yang Y."/>
        </authorList>
    </citation>
    <scope>NUCLEOTIDE SEQUENCE [LARGE SCALE GENOMIC DNA]</scope>
    <source>
        <strain evidence="2">Cfa_2016G</strain>
        <tissue evidence="2">Leaf</tissue>
    </source>
</reference>
<comment type="caution">
    <text evidence="2">The sequence shown here is derived from an EMBL/GenBank/DDBJ whole genome shotgun (WGS) entry which is preliminary data.</text>
</comment>
<dbReference type="AlphaFoldDB" id="A0A5N6KNN2"/>
<proteinExistence type="predicted"/>
<feature type="region of interest" description="Disordered" evidence="1">
    <location>
        <begin position="170"/>
        <end position="190"/>
    </location>
</feature>
<dbReference type="Proteomes" id="UP000327013">
    <property type="component" value="Unassembled WGS sequence"/>
</dbReference>
<feature type="region of interest" description="Disordered" evidence="1">
    <location>
        <begin position="41"/>
        <end position="68"/>
    </location>
</feature>